<organism evidence="8 9">
    <name type="scientific">Cinchona calisaya</name>
    <dbReference type="NCBI Taxonomy" id="153742"/>
    <lineage>
        <taxon>Eukaryota</taxon>
        <taxon>Viridiplantae</taxon>
        <taxon>Streptophyta</taxon>
        <taxon>Embryophyta</taxon>
        <taxon>Tracheophyta</taxon>
        <taxon>Spermatophyta</taxon>
        <taxon>Magnoliopsida</taxon>
        <taxon>eudicotyledons</taxon>
        <taxon>Gunneridae</taxon>
        <taxon>Pentapetalae</taxon>
        <taxon>asterids</taxon>
        <taxon>lamiids</taxon>
        <taxon>Gentianales</taxon>
        <taxon>Rubiaceae</taxon>
        <taxon>Cinchonoideae</taxon>
        <taxon>Cinchoneae</taxon>
        <taxon>Cinchona</taxon>
    </lineage>
</organism>
<keyword evidence="2" id="KW-0479">Metal-binding</keyword>
<dbReference type="InterPro" id="IPR008930">
    <property type="entry name" value="Terpenoid_cyclase/PrenylTrfase"/>
</dbReference>
<comment type="caution">
    <text evidence="8">The sequence shown here is derived from an EMBL/GenBank/DDBJ whole genome shotgun (WGS) entry which is preliminary data.</text>
</comment>
<proteinExistence type="predicted"/>
<evidence type="ECO:0000256" key="2">
    <source>
        <dbReference type="ARBA" id="ARBA00022723"/>
    </source>
</evidence>
<protein>
    <recommendedName>
        <fullName evidence="5">myrcene synthase</fullName>
        <ecNumber evidence="5">4.2.3.15</ecNumber>
    </recommendedName>
</protein>
<evidence type="ECO:0000259" key="6">
    <source>
        <dbReference type="Pfam" id="PF01397"/>
    </source>
</evidence>
<evidence type="ECO:0000313" key="9">
    <source>
        <dbReference type="Proteomes" id="UP001630127"/>
    </source>
</evidence>
<comment type="cofactor">
    <cofactor evidence="1">
        <name>Mg(2+)</name>
        <dbReference type="ChEBI" id="CHEBI:18420"/>
    </cofactor>
</comment>
<dbReference type="InterPro" id="IPR050148">
    <property type="entry name" value="Terpene_synthase-like"/>
</dbReference>
<keyword evidence="3" id="KW-0460">Magnesium</keyword>
<dbReference type="Pfam" id="PF01397">
    <property type="entry name" value="Terpene_synth"/>
    <property type="match status" value="1"/>
</dbReference>
<reference evidence="8 9" key="1">
    <citation type="submission" date="2024-11" db="EMBL/GenBank/DDBJ databases">
        <title>A near-complete genome assembly of Cinchona calisaya.</title>
        <authorList>
            <person name="Lian D.C."/>
            <person name="Zhao X.W."/>
            <person name="Wei L."/>
        </authorList>
    </citation>
    <scope>NUCLEOTIDE SEQUENCE [LARGE SCALE GENOMIC DNA]</scope>
    <source>
        <tissue evidence="8">Nenye</tissue>
    </source>
</reference>
<dbReference type="InterPro" id="IPR005630">
    <property type="entry name" value="Terpene_synthase_metal-bd"/>
</dbReference>
<dbReference type="InterPro" id="IPR001906">
    <property type="entry name" value="Terpene_synth_N"/>
</dbReference>
<evidence type="ECO:0000256" key="3">
    <source>
        <dbReference type="ARBA" id="ARBA00022842"/>
    </source>
</evidence>
<dbReference type="SUPFAM" id="SSF48576">
    <property type="entry name" value="Terpenoid synthases"/>
    <property type="match status" value="1"/>
</dbReference>
<dbReference type="GO" id="GO:0050551">
    <property type="term" value="F:myrcene synthase activity"/>
    <property type="evidence" value="ECO:0007669"/>
    <property type="project" value="UniProtKB-EC"/>
</dbReference>
<dbReference type="InterPro" id="IPR008949">
    <property type="entry name" value="Isoprenoid_synthase_dom_sf"/>
</dbReference>
<accession>A0ABD2Z9U6</accession>
<dbReference type="GO" id="GO:0046872">
    <property type="term" value="F:metal ion binding"/>
    <property type="evidence" value="ECO:0007669"/>
    <property type="project" value="UniProtKB-KW"/>
</dbReference>
<dbReference type="SFLD" id="SFLDG01604">
    <property type="entry name" value="Terpene_Cyclase_Like_1_C_Termi"/>
    <property type="match status" value="1"/>
</dbReference>
<dbReference type="FunFam" id="1.50.10.130:FF:000001">
    <property type="entry name" value="Isoprene synthase, chloroplastic"/>
    <property type="match status" value="1"/>
</dbReference>
<sequence>MQGERYVNRCFELKEQVKMMLDEEVDWLTHLQLIDDLQRLGVAYHFQDKIQWILSRVHNENHKGIVSREKDLYAKALEFRLMREHGFDVTQEVFNCFKNERGNFNPNLCKDIKGMLCLYEASYLLIGNESTMELAREFTSKCLKNFLDPEEIGEQLLQLVQHSLELPLHWRMPRLEARWFINVYEKRADRNSTLLEFAKLDFNIVQATHQDDLKYASRWWRSTCLAEKLNFARDRLVENFFWTIGVNFDPQHGYCRRISTKVNALITTIDDIYDVYGTLDELKLFTDAVQRWDVEVMDQLPDYMKICYFALFNSSNEMAYDVMKEQGVHIIPYLRKAWADLCKAYMQEAKWYHSGYKPTLQEYLENAWISIAAPVILVHAYFLVTNPIKKEALECLEDRYHNIIRCSAMILRLADDLGTSSDELKRGDVPKSVQCYMTEHGASEEVAREYTRCLIGEIWKQMNKERAADSPFTKTFVKMAMNLGRMAQCMYQHGDGHGHSNSHTKNRIQSLLFEPIGL</sequence>
<evidence type="ECO:0000313" key="8">
    <source>
        <dbReference type="EMBL" id="KAL3515888.1"/>
    </source>
</evidence>
<dbReference type="AlphaFoldDB" id="A0ABD2Z9U6"/>
<dbReference type="InterPro" id="IPR036965">
    <property type="entry name" value="Terpene_synth_N_sf"/>
</dbReference>
<keyword evidence="9" id="KW-1185">Reference proteome</keyword>
<evidence type="ECO:0000259" key="7">
    <source>
        <dbReference type="Pfam" id="PF03936"/>
    </source>
</evidence>
<dbReference type="Pfam" id="PF03936">
    <property type="entry name" value="Terpene_synth_C"/>
    <property type="match status" value="1"/>
</dbReference>
<dbReference type="SFLD" id="SFLDG01019">
    <property type="entry name" value="Terpene_Cyclase_Like_1_C_Termi"/>
    <property type="match status" value="1"/>
</dbReference>
<name>A0ABD2Z9U6_9GENT</name>
<dbReference type="FunFam" id="1.10.600.10:FF:000007">
    <property type="entry name" value="Isoprene synthase, chloroplastic"/>
    <property type="match status" value="1"/>
</dbReference>
<dbReference type="SFLD" id="SFLDS00005">
    <property type="entry name" value="Isoprenoid_Synthase_Type_I"/>
    <property type="match status" value="1"/>
</dbReference>
<feature type="domain" description="Terpene synthase metal-binding" evidence="7">
    <location>
        <begin position="224"/>
        <end position="461"/>
    </location>
</feature>
<dbReference type="EC" id="4.2.3.15" evidence="5"/>
<dbReference type="CDD" id="cd00684">
    <property type="entry name" value="Terpene_cyclase_plant_C1"/>
    <property type="match status" value="1"/>
</dbReference>
<evidence type="ECO:0000256" key="1">
    <source>
        <dbReference type="ARBA" id="ARBA00001946"/>
    </source>
</evidence>
<dbReference type="Proteomes" id="UP001630127">
    <property type="component" value="Unassembled WGS sequence"/>
</dbReference>
<comment type="catalytic activity">
    <reaction evidence="4">
        <text>(2E)-geranyl diphosphate = beta-myrcene + diphosphate</text>
        <dbReference type="Rhea" id="RHEA:16965"/>
        <dbReference type="ChEBI" id="CHEBI:17221"/>
        <dbReference type="ChEBI" id="CHEBI:33019"/>
        <dbReference type="ChEBI" id="CHEBI:58057"/>
        <dbReference type="EC" id="4.2.3.15"/>
    </reaction>
    <physiologicalReaction direction="left-to-right" evidence="4">
        <dbReference type="Rhea" id="RHEA:16966"/>
    </physiologicalReaction>
</comment>
<dbReference type="InterPro" id="IPR034741">
    <property type="entry name" value="Terpene_cyclase-like_1_C"/>
</dbReference>
<evidence type="ECO:0000256" key="5">
    <source>
        <dbReference type="ARBA" id="ARBA00066673"/>
    </source>
</evidence>
<evidence type="ECO:0000256" key="4">
    <source>
        <dbReference type="ARBA" id="ARBA00052562"/>
    </source>
</evidence>
<dbReference type="InterPro" id="IPR044814">
    <property type="entry name" value="Terpene_cyclase_plant_C1"/>
</dbReference>
<dbReference type="EMBL" id="JBJUIK010000010">
    <property type="protein sequence ID" value="KAL3515888.1"/>
    <property type="molecule type" value="Genomic_DNA"/>
</dbReference>
<feature type="domain" description="Terpene synthase N-terminal" evidence="6">
    <location>
        <begin position="4"/>
        <end position="164"/>
    </location>
</feature>
<dbReference type="SUPFAM" id="SSF48239">
    <property type="entry name" value="Terpenoid cyclases/Protein prenyltransferases"/>
    <property type="match status" value="1"/>
</dbReference>
<dbReference type="PANTHER" id="PTHR31225">
    <property type="entry name" value="OS04G0344100 PROTEIN-RELATED"/>
    <property type="match status" value="1"/>
</dbReference>
<dbReference type="Gene3D" id="1.50.10.130">
    <property type="entry name" value="Terpene synthase, N-terminal domain"/>
    <property type="match status" value="1"/>
</dbReference>
<dbReference type="PANTHER" id="PTHR31225:SF9">
    <property type="entry name" value="TERPENE SYNTHASE 10"/>
    <property type="match status" value="1"/>
</dbReference>
<dbReference type="Gene3D" id="1.10.600.10">
    <property type="entry name" value="Farnesyl Diphosphate Synthase"/>
    <property type="match status" value="1"/>
</dbReference>
<gene>
    <name evidence="8" type="ORF">ACH5RR_022790</name>
</gene>